<dbReference type="EMBL" id="JAAMOW010000002">
    <property type="protein sequence ID" value="NGY04206.1"/>
    <property type="molecule type" value="Genomic_DNA"/>
</dbReference>
<dbReference type="Gene3D" id="3.30.420.10">
    <property type="entry name" value="Ribonuclease H-like superfamily/Ribonuclease H"/>
    <property type="match status" value="2"/>
</dbReference>
<feature type="region of interest" description="Disordered" evidence="13">
    <location>
        <begin position="132"/>
        <end position="169"/>
    </location>
</feature>
<evidence type="ECO:0000256" key="2">
    <source>
        <dbReference type="ARBA" id="ARBA00022722"/>
    </source>
</evidence>
<dbReference type="Gene3D" id="1.10.30.50">
    <property type="match status" value="1"/>
</dbReference>
<keyword evidence="7" id="KW-0694">RNA-binding</keyword>
<comment type="caution">
    <text evidence="15">The sequence shown here is derived from an EMBL/GenBank/DDBJ whole genome shotgun (WGS) entry which is preliminary data.</text>
</comment>
<evidence type="ECO:0000256" key="13">
    <source>
        <dbReference type="SAM" id="MobiDB-lite"/>
    </source>
</evidence>
<dbReference type="Pfam" id="PF18541">
    <property type="entry name" value="RuvC_III"/>
    <property type="match status" value="1"/>
</dbReference>
<dbReference type="RefSeq" id="WP_166252980.1">
    <property type="nucleotide sequence ID" value="NZ_JAAMOW010000002.1"/>
</dbReference>
<keyword evidence="9 12" id="KW-0238">DNA-binding</keyword>
<keyword evidence="3" id="KW-0479">Metal-binding</keyword>
<evidence type="ECO:0000256" key="6">
    <source>
        <dbReference type="ARBA" id="ARBA00022842"/>
    </source>
</evidence>
<keyword evidence="2 12" id="KW-0540">Nuclease</keyword>
<evidence type="ECO:0000256" key="1">
    <source>
        <dbReference type="ARBA" id="ARBA00001946"/>
    </source>
</evidence>
<evidence type="ECO:0000256" key="9">
    <source>
        <dbReference type="ARBA" id="ARBA00023125"/>
    </source>
</evidence>
<evidence type="ECO:0000256" key="12">
    <source>
        <dbReference type="PROSITE-ProRule" id="PRU01085"/>
    </source>
</evidence>
<comment type="cofactor">
    <cofactor evidence="1">
        <name>Mg(2+)</name>
        <dbReference type="ChEBI" id="CHEBI:18420"/>
    </cofactor>
</comment>
<evidence type="ECO:0000256" key="11">
    <source>
        <dbReference type="ARBA" id="ARBA00046380"/>
    </source>
</evidence>
<dbReference type="GO" id="GO:0004519">
    <property type="term" value="F:endonuclease activity"/>
    <property type="evidence" value="ECO:0007669"/>
    <property type="project" value="UniProtKB-UniRule"/>
</dbReference>
<proteinExistence type="predicted"/>
<keyword evidence="10" id="KW-0464">Manganese</keyword>
<dbReference type="InterPro" id="IPR041383">
    <property type="entry name" value="RuvC_III"/>
</dbReference>
<evidence type="ECO:0000256" key="4">
    <source>
        <dbReference type="ARBA" id="ARBA00022759"/>
    </source>
</evidence>
<sequence>MDYRLAVDAGTASCGLVAWELDANGVPVRLAHYSLDIWSEPLLPAKSGGVGEPKKAARRVARMMRRGICRRARRLRKISHMAKLLGLDKSAAPSDFGQGIHSLRAKAAEECIELAQLMPVLLHLAKNRGPSGDWVEAEPDMSGKESRRRTKEPRSDSTAAKDKAPADEKKDIVGGVRKLKDLMHEAAAALNKDSLTLGQYLAWRRNKGEPVVLGRADVGLYPSRRMIEEEFDRIWDTQSQHHPVMLDSDIRQRFFNAVFFQRPLKSPAPMVGHCPLEPTLPRAPAAQMAAQVFRIEKQIADLRWGIGRRSIPMTEDEKAILRKLLNDAEQLTEKGELSFKKILKALEASGCPPPQGRGLNMERSSRETLKGNTTLASFRRLGMEDDWNALDESTQLQVINFLADLGSPDALDSSEWHLNFKTSKGKQRNFNNEFVDFINNLRAHPKFGRLSAMGFDGGRVGYSIKALRKLAALMQEGWDERAAVDDAYPGHHKAKAVSRELPLPAETGNTVVDVALRQIYRAVDRAMEALAGPPVEVIVELSRDMALGIGKRGEIENRIKRNQNARSDAAKALADQGQRVTDRKIDRYLLWESQLYYCPYCDHRITLGEALGAETDREHILPRTLTRVGGKRSQLILAHRTCNQQKGNRTPWQAFGQDEDRWRIIEDRARQLQANKQWGKARLLLLQDWEDEVLDDEAVSGFSDRQFHESSWIAKLIAQWLRAVCTNVAVSRGELTAHLRRIWKLDTVIPEVRLESGLPVLDREGERISTEEFHKHRSWWEGHDERAGGIPTDRKPDKRIDHRHHLVDALVISLTSRQLYAEMARHYKTERERERRGERARLSLRIAPPVEAIRDLSLDAVRKVGIRHKPDRHPDGPLFEQTAYGISRKPDERSGEHLLTISKPLTMLIDKGGNKEKTRKALEGIESVATRDAVLQAFDRRVEAGIPVKQVFNDVVLHPQFGTPIRRVRLLGNSIATAALIVHRNREGKVLHKRYAHDGNAFLEVLVVENKLVKKPRLVNVQEAMREKGSRPPHGVRRFWKGDTVEDARDGKHFVIRQIKAEDGGALIGTLVTEAREVRDLAAASGLRKFKGRGIASLRVL</sequence>
<evidence type="ECO:0000259" key="14">
    <source>
        <dbReference type="PROSITE" id="PS51749"/>
    </source>
</evidence>
<evidence type="ECO:0000256" key="8">
    <source>
        <dbReference type="ARBA" id="ARBA00023118"/>
    </source>
</evidence>
<dbReference type="Pfam" id="PF18470">
    <property type="entry name" value="Cas9_a"/>
    <property type="match status" value="1"/>
</dbReference>
<keyword evidence="4 12" id="KW-0255">Endonuclease</keyword>
<keyword evidence="5 12" id="KW-0378">Hydrolase</keyword>
<dbReference type="GO" id="GO:0003723">
    <property type="term" value="F:RNA binding"/>
    <property type="evidence" value="ECO:0007669"/>
    <property type="project" value="UniProtKB-UniRule"/>
</dbReference>
<dbReference type="GO" id="GO:0046872">
    <property type="term" value="F:metal ion binding"/>
    <property type="evidence" value="ECO:0007669"/>
    <property type="project" value="UniProtKB-KW"/>
</dbReference>
<name>A0A6M2BNM1_9GAMM</name>
<feature type="domain" description="HNH Cas9-type" evidence="14">
    <location>
        <begin position="548"/>
        <end position="707"/>
    </location>
</feature>
<dbReference type="InterPro" id="IPR040619">
    <property type="entry name" value="Cas9_alpha-helical_lobe"/>
</dbReference>
<evidence type="ECO:0000256" key="10">
    <source>
        <dbReference type="ARBA" id="ARBA00023211"/>
    </source>
</evidence>
<reference evidence="15 16" key="1">
    <citation type="journal article" date="2014" name="Int. J. Syst. Evol. Microbiol.">
        <title>Solimonas terrae sp. nov., isolated from soil.</title>
        <authorList>
            <person name="Kim S.J."/>
            <person name="Moon J.Y."/>
            <person name="Weon H.Y."/>
            <person name="Ahn J.H."/>
            <person name="Chen W.M."/>
            <person name="Kwon S.W."/>
        </authorList>
    </citation>
    <scope>NUCLEOTIDE SEQUENCE [LARGE SCALE GENOMIC DNA]</scope>
    <source>
        <strain evidence="15 16">KIS83-12</strain>
    </source>
</reference>
<keyword evidence="8" id="KW-0051">Antiviral defense</keyword>
<dbReference type="AlphaFoldDB" id="A0A6M2BNM1"/>
<dbReference type="InterPro" id="IPR028629">
    <property type="entry name" value="Cas9"/>
</dbReference>
<dbReference type="NCBIfam" id="TIGR01865">
    <property type="entry name" value="cas_Csn1"/>
    <property type="match status" value="1"/>
</dbReference>
<protein>
    <recommendedName>
        <fullName evidence="14">HNH Cas9-type domain-containing protein</fullName>
    </recommendedName>
</protein>
<dbReference type="Pfam" id="PF13395">
    <property type="entry name" value="HNH_4"/>
    <property type="match status" value="1"/>
</dbReference>
<dbReference type="GO" id="GO:0003677">
    <property type="term" value="F:DNA binding"/>
    <property type="evidence" value="ECO:0007669"/>
    <property type="project" value="UniProtKB-UniRule"/>
</dbReference>
<dbReference type="PROSITE" id="PS51749">
    <property type="entry name" value="HNH_CAS9"/>
    <property type="match status" value="1"/>
</dbReference>
<dbReference type="InterPro" id="IPR036397">
    <property type="entry name" value="RNaseH_sf"/>
</dbReference>
<keyword evidence="16" id="KW-1185">Reference proteome</keyword>
<evidence type="ECO:0000256" key="5">
    <source>
        <dbReference type="ARBA" id="ARBA00022801"/>
    </source>
</evidence>
<keyword evidence="6" id="KW-0460">Magnesium</keyword>
<evidence type="ECO:0000256" key="3">
    <source>
        <dbReference type="ARBA" id="ARBA00022723"/>
    </source>
</evidence>
<evidence type="ECO:0000313" key="15">
    <source>
        <dbReference type="EMBL" id="NGY04206.1"/>
    </source>
</evidence>
<evidence type="ECO:0000256" key="7">
    <source>
        <dbReference type="ARBA" id="ARBA00022884"/>
    </source>
</evidence>
<accession>A0A6M2BNM1</accession>
<comment type="subunit">
    <text evidence="11">Monomer. Binds crRNA and tracrRNA.</text>
</comment>
<dbReference type="GO" id="GO:0016787">
    <property type="term" value="F:hydrolase activity"/>
    <property type="evidence" value="ECO:0007669"/>
    <property type="project" value="UniProtKB-KW"/>
</dbReference>
<dbReference type="InterPro" id="IPR003615">
    <property type="entry name" value="HNH_nuc"/>
</dbReference>
<dbReference type="InterPro" id="IPR033114">
    <property type="entry name" value="HNH_CAS9"/>
</dbReference>
<feature type="compositionally biased region" description="Basic and acidic residues" evidence="13">
    <location>
        <begin position="152"/>
        <end position="169"/>
    </location>
</feature>
<dbReference type="GO" id="GO:0051607">
    <property type="term" value="P:defense response to virus"/>
    <property type="evidence" value="ECO:0007669"/>
    <property type="project" value="UniProtKB-KW"/>
</dbReference>
<organism evidence="15 16">
    <name type="scientific">Solimonas terrae</name>
    <dbReference type="NCBI Taxonomy" id="1396819"/>
    <lineage>
        <taxon>Bacteria</taxon>
        <taxon>Pseudomonadati</taxon>
        <taxon>Pseudomonadota</taxon>
        <taxon>Gammaproteobacteria</taxon>
        <taxon>Nevskiales</taxon>
        <taxon>Nevskiaceae</taxon>
        <taxon>Solimonas</taxon>
    </lineage>
</organism>
<evidence type="ECO:0000313" key="16">
    <source>
        <dbReference type="Proteomes" id="UP000472676"/>
    </source>
</evidence>
<dbReference type="Proteomes" id="UP000472676">
    <property type="component" value="Unassembled WGS sequence"/>
</dbReference>
<gene>
    <name evidence="15" type="ORF">G7Y85_05475</name>
</gene>